<dbReference type="AlphaFoldDB" id="A0AAU9RBI0"/>
<dbReference type="EMBL" id="OU466857">
    <property type="protein sequence ID" value="CAH2037448.1"/>
    <property type="molecule type" value="Genomic_DNA"/>
</dbReference>
<sequence>MGNSVSQQKDDMRRDEAALESLMKSMQELKERRDDVARRVFIEEDEGSKRLAQVQEWFSKVESLES</sequence>
<organism evidence="2 3">
    <name type="scientific">Thlaspi arvense</name>
    <name type="common">Field penny-cress</name>
    <dbReference type="NCBI Taxonomy" id="13288"/>
    <lineage>
        <taxon>Eukaryota</taxon>
        <taxon>Viridiplantae</taxon>
        <taxon>Streptophyta</taxon>
        <taxon>Embryophyta</taxon>
        <taxon>Tracheophyta</taxon>
        <taxon>Spermatophyta</taxon>
        <taxon>Magnoliopsida</taxon>
        <taxon>eudicotyledons</taxon>
        <taxon>Gunneridae</taxon>
        <taxon>Pentapetalae</taxon>
        <taxon>rosids</taxon>
        <taxon>malvids</taxon>
        <taxon>Brassicales</taxon>
        <taxon>Brassicaceae</taxon>
        <taxon>Thlaspideae</taxon>
        <taxon>Thlaspi</taxon>
    </lineage>
</organism>
<keyword evidence="1" id="KW-0175">Coiled coil</keyword>
<evidence type="ECO:0000313" key="3">
    <source>
        <dbReference type="Proteomes" id="UP000836841"/>
    </source>
</evidence>
<accession>A0AAU9RBI0</accession>
<evidence type="ECO:0000313" key="2">
    <source>
        <dbReference type="EMBL" id="CAH2037448.1"/>
    </source>
</evidence>
<feature type="coiled-coil region" evidence="1">
    <location>
        <begin position="12"/>
        <end position="46"/>
    </location>
</feature>
<evidence type="ECO:0000256" key="1">
    <source>
        <dbReference type="SAM" id="Coils"/>
    </source>
</evidence>
<dbReference type="Proteomes" id="UP000836841">
    <property type="component" value="Chromosome 1"/>
</dbReference>
<protein>
    <submittedName>
        <fullName evidence="2">Uncharacterized protein</fullName>
    </submittedName>
</protein>
<gene>
    <name evidence="2" type="ORF">TAV2_LOCUS1323</name>
</gene>
<keyword evidence="3" id="KW-1185">Reference proteome</keyword>
<proteinExistence type="predicted"/>
<name>A0AAU9RBI0_THLAR</name>
<reference evidence="2 3" key="1">
    <citation type="submission" date="2022-03" db="EMBL/GenBank/DDBJ databases">
        <authorList>
            <person name="Nunn A."/>
            <person name="Chopra R."/>
            <person name="Nunn A."/>
            <person name="Contreras Garrido A."/>
        </authorList>
    </citation>
    <scope>NUCLEOTIDE SEQUENCE [LARGE SCALE GENOMIC DNA]</scope>
</reference>